<protein>
    <submittedName>
        <fullName evidence="3">Acyl-CoA thioester hydrolase</fullName>
        <ecNumber evidence="3">3.1.2.-</ecNumber>
    </submittedName>
</protein>
<comment type="caution">
    <text evidence="3">The sequence shown here is derived from an EMBL/GenBank/DDBJ whole genome shotgun (WGS) entry which is preliminary data.</text>
</comment>
<dbReference type="InterPro" id="IPR008272">
    <property type="entry name" value="HB-CoA_thioesterase_AS"/>
</dbReference>
<dbReference type="InterPro" id="IPR050563">
    <property type="entry name" value="4-hydroxybenzoyl-CoA_TE"/>
</dbReference>
<dbReference type="Proteomes" id="UP000555393">
    <property type="component" value="Unassembled WGS sequence"/>
</dbReference>
<dbReference type="Gene3D" id="3.10.129.10">
    <property type="entry name" value="Hotdog Thioesterase"/>
    <property type="match status" value="1"/>
</dbReference>
<dbReference type="PANTHER" id="PTHR31793:SF37">
    <property type="entry name" value="ACYL-COA THIOESTER HYDROLASE YBGC"/>
    <property type="match status" value="1"/>
</dbReference>
<dbReference type="NCBIfam" id="TIGR00051">
    <property type="entry name" value="YbgC/FadM family acyl-CoA thioesterase"/>
    <property type="match status" value="1"/>
</dbReference>
<dbReference type="NCBIfam" id="TIGR02799">
    <property type="entry name" value="thio_ybgC"/>
    <property type="match status" value="1"/>
</dbReference>
<dbReference type="RefSeq" id="WP_210307080.1">
    <property type="nucleotide sequence ID" value="NZ_JACIIU010000007.1"/>
</dbReference>
<evidence type="ECO:0000256" key="2">
    <source>
        <dbReference type="ARBA" id="ARBA00022801"/>
    </source>
</evidence>
<comment type="similarity">
    <text evidence="1">Belongs to the 4-hydroxybenzoyl-CoA thioesterase family.</text>
</comment>
<dbReference type="SUPFAM" id="SSF54637">
    <property type="entry name" value="Thioesterase/thiol ester dehydrase-isomerase"/>
    <property type="match status" value="1"/>
</dbReference>
<dbReference type="GO" id="GO:0047617">
    <property type="term" value="F:fatty acyl-CoA hydrolase activity"/>
    <property type="evidence" value="ECO:0007669"/>
    <property type="project" value="TreeGrafter"/>
</dbReference>
<dbReference type="EC" id="3.1.2.-" evidence="3"/>
<organism evidence="3 4">
    <name type="scientific">Paenochrobactrum gallinarii</name>
    <dbReference type="NCBI Taxonomy" id="643673"/>
    <lineage>
        <taxon>Bacteria</taxon>
        <taxon>Pseudomonadati</taxon>
        <taxon>Pseudomonadota</taxon>
        <taxon>Alphaproteobacteria</taxon>
        <taxon>Hyphomicrobiales</taxon>
        <taxon>Brucellaceae</taxon>
        <taxon>Paenochrobactrum</taxon>
    </lineage>
</organism>
<reference evidence="3 4" key="1">
    <citation type="submission" date="2020-08" db="EMBL/GenBank/DDBJ databases">
        <title>Genomic Encyclopedia of Type Strains, Phase IV (KMG-IV): sequencing the most valuable type-strain genomes for metagenomic binning, comparative biology and taxonomic classification.</title>
        <authorList>
            <person name="Goeker M."/>
        </authorList>
    </citation>
    <scope>NUCLEOTIDE SEQUENCE [LARGE SCALE GENOMIC DNA]</scope>
    <source>
        <strain evidence="3 4">DSM 22336</strain>
    </source>
</reference>
<dbReference type="Pfam" id="PF13279">
    <property type="entry name" value="4HBT_2"/>
    <property type="match status" value="1"/>
</dbReference>
<proteinExistence type="inferred from homology"/>
<dbReference type="InterPro" id="IPR006684">
    <property type="entry name" value="YbgC/YbaW"/>
</dbReference>
<gene>
    <name evidence="3" type="ORF">FHS77_001822</name>
</gene>
<dbReference type="PIRSF" id="PIRSF003230">
    <property type="entry name" value="YbgC"/>
    <property type="match status" value="1"/>
</dbReference>
<evidence type="ECO:0000313" key="3">
    <source>
        <dbReference type="EMBL" id="MBB6261271.1"/>
    </source>
</evidence>
<dbReference type="PANTHER" id="PTHR31793">
    <property type="entry name" value="4-HYDROXYBENZOYL-COA THIOESTERASE FAMILY MEMBER"/>
    <property type="match status" value="1"/>
</dbReference>
<dbReference type="InterPro" id="IPR014166">
    <property type="entry name" value="Tol-Pal_acyl-CoA_thioesterase"/>
</dbReference>
<accession>A0A841M4P6</accession>
<keyword evidence="2 3" id="KW-0378">Hydrolase</keyword>
<evidence type="ECO:0000256" key="1">
    <source>
        <dbReference type="ARBA" id="ARBA00005953"/>
    </source>
</evidence>
<keyword evidence="4" id="KW-1185">Reference proteome</keyword>
<sequence length="160" mass="17929">MTETQTASVAISETISEAIAGELYADGHRLLARVYYADTDFSGVVYHGRYLEFFERGRTDFLRLKGVHHTELAAGSLGEELVWVVRRMEIDFKAPAKIDDLLVIETKVADVSGARIYMKQEITCEGRLLCAALVEAVMITKQGKPRRFPAGWREAFLASK</sequence>
<dbReference type="CDD" id="cd00586">
    <property type="entry name" value="4HBT"/>
    <property type="match status" value="1"/>
</dbReference>
<dbReference type="FunFam" id="3.10.129.10:FF:000004">
    <property type="entry name" value="Tol-pal system-associated acyl-CoA thioesterase"/>
    <property type="match status" value="1"/>
</dbReference>
<dbReference type="EMBL" id="JACIIU010000007">
    <property type="protein sequence ID" value="MBB6261271.1"/>
    <property type="molecule type" value="Genomic_DNA"/>
</dbReference>
<name>A0A841M4P6_9HYPH</name>
<dbReference type="PROSITE" id="PS01328">
    <property type="entry name" value="4HBCOA_THIOESTERASE"/>
    <property type="match status" value="1"/>
</dbReference>
<dbReference type="InterPro" id="IPR029069">
    <property type="entry name" value="HotDog_dom_sf"/>
</dbReference>
<evidence type="ECO:0000313" key="4">
    <source>
        <dbReference type="Proteomes" id="UP000555393"/>
    </source>
</evidence>
<dbReference type="AlphaFoldDB" id="A0A841M4P6"/>